<dbReference type="EMBL" id="BLPG01000001">
    <property type="protein sequence ID" value="GFJ88951.1"/>
    <property type="molecule type" value="Genomic_DNA"/>
</dbReference>
<accession>A0A6V8L2A7</accession>
<name>A0A6V8L2A7_9ACTN</name>
<dbReference type="RefSeq" id="WP_173076518.1">
    <property type="nucleotide sequence ID" value="NZ_BAABJB010000014.1"/>
</dbReference>
<organism evidence="2 3">
    <name type="scientific">Phytohabitans rumicis</name>
    <dbReference type="NCBI Taxonomy" id="1076125"/>
    <lineage>
        <taxon>Bacteria</taxon>
        <taxon>Bacillati</taxon>
        <taxon>Actinomycetota</taxon>
        <taxon>Actinomycetes</taxon>
        <taxon>Micromonosporales</taxon>
        <taxon>Micromonosporaceae</taxon>
    </lineage>
</organism>
<comment type="caution">
    <text evidence="2">The sequence shown here is derived from an EMBL/GenBank/DDBJ whole genome shotgun (WGS) entry which is preliminary data.</text>
</comment>
<evidence type="ECO:0000313" key="2">
    <source>
        <dbReference type="EMBL" id="GFJ88951.1"/>
    </source>
</evidence>
<sequence length="117" mass="12604">MIGRAALLAALALVGGQLPSFSTWATLYVLGTGGLLIWLGRRDRARAERAPASMAPLDRAAAWWLLPAGLFAVLEATTYLTGSLTISLMADPLLEGAVGRSLGYFGWLAAFWWLVRR</sequence>
<reference evidence="2 3" key="1">
    <citation type="submission" date="2020-03" db="EMBL/GenBank/DDBJ databases">
        <title>Whole genome shotgun sequence of Phytohabitans rumicis NBRC 108638.</title>
        <authorList>
            <person name="Komaki H."/>
            <person name="Tamura T."/>
        </authorList>
    </citation>
    <scope>NUCLEOTIDE SEQUENCE [LARGE SCALE GENOMIC DNA]</scope>
    <source>
        <strain evidence="2 3">NBRC 108638</strain>
    </source>
</reference>
<feature type="transmembrane region" description="Helical" evidence="1">
    <location>
        <begin position="21"/>
        <end position="40"/>
    </location>
</feature>
<gene>
    <name evidence="2" type="ORF">Prum_025930</name>
</gene>
<reference evidence="2 3" key="2">
    <citation type="submission" date="2020-03" db="EMBL/GenBank/DDBJ databases">
        <authorList>
            <person name="Ichikawa N."/>
            <person name="Kimura A."/>
            <person name="Kitahashi Y."/>
            <person name="Uohara A."/>
        </authorList>
    </citation>
    <scope>NUCLEOTIDE SEQUENCE [LARGE SCALE GENOMIC DNA]</scope>
    <source>
        <strain evidence="2 3">NBRC 108638</strain>
    </source>
</reference>
<keyword evidence="1" id="KW-0472">Membrane</keyword>
<proteinExistence type="predicted"/>
<evidence type="ECO:0000256" key="1">
    <source>
        <dbReference type="SAM" id="Phobius"/>
    </source>
</evidence>
<keyword evidence="3" id="KW-1185">Reference proteome</keyword>
<dbReference type="Proteomes" id="UP000482960">
    <property type="component" value="Unassembled WGS sequence"/>
</dbReference>
<keyword evidence="1" id="KW-1133">Transmembrane helix</keyword>
<feature type="transmembrane region" description="Helical" evidence="1">
    <location>
        <begin position="97"/>
        <end position="115"/>
    </location>
</feature>
<feature type="transmembrane region" description="Helical" evidence="1">
    <location>
        <begin position="61"/>
        <end position="82"/>
    </location>
</feature>
<dbReference type="AlphaFoldDB" id="A0A6V8L2A7"/>
<evidence type="ECO:0000313" key="3">
    <source>
        <dbReference type="Proteomes" id="UP000482960"/>
    </source>
</evidence>
<keyword evidence="1" id="KW-0812">Transmembrane</keyword>
<protein>
    <submittedName>
        <fullName evidence="2">Uncharacterized protein</fullName>
    </submittedName>
</protein>